<dbReference type="VEuPathDB" id="TriTrypDB:C4B63_163g27"/>
<feature type="transmembrane region" description="Helical" evidence="1">
    <location>
        <begin position="257"/>
        <end position="278"/>
    </location>
</feature>
<accession>A0A2V2UT17</accession>
<dbReference type="VEuPathDB" id="TriTrypDB:TcYC6_0045510"/>
<dbReference type="EMBL" id="PRFA01000163">
    <property type="protein sequence ID" value="PWU85413.1"/>
    <property type="molecule type" value="Genomic_DNA"/>
</dbReference>
<dbReference type="VEuPathDB" id="TriTrypDB:ECC02_008648"/>
<dbReference type="AlphaFoldDB" id="A0A2V2UT17"/>
<name>A0A2V2UT17_TRYCR</name>
<proteinExistence type="predicted"/>
<dbReference type="Proteomes" id="UP000246121">
    <property type="component" value="Unassembled WGS sequence"/>
</dbReference>
<keyword evidence="1" id="KW-1133">Transmembrane helix</keyword>
<gene>
    <name evidence="2" type="ORF">C4B63_163g27</name>
</gene>
<dbReference type="VEuPathDB" id="TriTrypDB:TcCLB.508173.240"/>
<evidence type="ECO:0000256" key="1">
    <source>
        <dbReference type="SAM" id="Phobius"/>
    </source>
</evidence>
<dbReference type="VEuPathDB" id="TriTrypDB:TcG_06618"/>
<evidence type="ECO:0000313" key="2">
    <source>
        <dbReference type="EMBL" id="PWU85413.1"/>
    </source>
</evidence>
<organism evidence="2 3">
    <name type="scientific">Trypanosoma cruzi</name>
    <dbReference type="NCBI Taxonomy" id="5693"/>
    <lineage>
        <taxon>Eukaryota</taxon>
        <taxon>Discoba</taxon>
        <taxon>Euglenozoa</taxon>
        <taxon>Kinetoplastea</taxon>
        <taxon>Metakinetoplastina</taxon>
        <taxon>Trypanosomatida</taxon>
        <taxon>Trypanosomatidae</taxon>
        <taxon>Trypanosoma</taxon>
        <taxon>Schizotrypanum</taxon>
    </lineage>
</organism>
<keyword evidence="1" id="KW-0812">Transmembrane</keyword>
<comment type="caution">
    <text evidence="2">The sequence shown here is derived from an EMBL/GenBank/DDBJ whole genome shotgun (WGS) entry which is preliminary data.</text>
</comment>
<dbReference type="VEuPathDB" id="TriTrypDB:C3747_54g233"/>
<dbReference type="VEuPathDB" id="TriTrypDB:BCY84_02169"/>
<dbReference type="VEuPathDB" id="TriTrypDB:TcBrA4_0072560"/>
<evidence type="ECO:0008006" key="4">
    <source>
        <dbReference type="Google" id="ProtNLM"/>
    </source>
</evidence>
<evidence type="ECO:0000313" key="3">
    <source>
        <dbReference type="Proteomes" id="UP000246121"/>
    </source>
</evidence>
<keyword evidence="1" id="KW-0472">Membrane</keyword>
<sequence>MMPLCVSPSVHVQEKFFFFRCVFVATVCLHLFFHTVFASTAAADSNAGLTVTQAITDECRWGFRGAGYHMHLAVEFPLQYDEVCVFLELPRAFFFDAAEVKQLYSITALGEDVTREYTPLGINSTFFFDIEAPAFLVGYKVNSVRVTFRRLSSREGATPKRNPTAKGLLLLPIHARYEEVDTATPFSLQAFFGRESFVRRCIPALSVQDWKAAARCHTLPAPVGQESRSPNDNRTVGSLTPSNCLDIPVALLSSAPLVYIALVALQCVGVVIVVLSLLRV</sequence>
<protein>
    <recommendedName>
        <fullName evidence="4">Phosphatidylinositol-glycan biosynthesis class X protein</fullName>
    </recommendedName>
</protein>
<reference evidence="2 3" key="1">
    <citation type="journal article" date="2018" name="Microb. Genom.">
        <title>Expanding an expanded genome: long-read sequencing of Trypanosoma cruzi.</title>
        <authorList>
            <person name="Berna L."/>
            <person name="Rodriguez M."/>
            <person name="Chiribao M.L."/>
            <person name="Parodi-Talice A."/>
            <person name="Pita S."/>
            <person name="Rijo G."/>
            <person name="Alvarez-Valin F."/>
            <person name="Robello C."/>
        </authorList>
    </citation>
    <scope>NUCLEOTIDE SEQUENCE [LARGE SCALE GENOMIC DNA]</scope>
    <source>
        <strain evidence="2 3">Dm28c</strain>
    </source>
</reference>